<comment type="caution">
    <text evidence="1">The sequence shown here is derived from an EMBL/GenBank/DDBJ whole genome shotgun (WGS) entry which is preliminary data.</text>
</comment>
<gene>
    <name evidence="1" type="ORF">LTS18_013333</name>
</gene>
<organism evidence="1 2">
    <name type="scientific">Coniosporium uncinatum</name>
    <dbReference type="NCBI Taxonomy" id="93489"/>
    <lineage>
        <taxon>Eukaryota</taxon>
        <taxon>Fungi</taxon>
        <taxon>Dikarya</taxon>
        <taxon>Ascomycota</taxon>
        <taxon>Pezizomycotina</taxon>
        <taxon>Dothideomycetes</taxon>
        <taxon>Dothideomycetes incertae sedis</taxon>
        <taxon>Coniosporium</taxon>
    </lineage>
</organism>
<evidence type="ECO:0000313" key="1">
    <source>
        <dbReference type="EMBL" id="KAK3076320.1"/>
    </source>
</evidence>
<dbReference type="EMBL" id="JAWDJW010004109">
    <property type="protein sequence ID" value="KAK3076320.1"/>
    <property type="molecule type" value="Genomic_DNA"/>
</dbReference>
<keyword evidence="2" id="KW-1185">Reference proteome</keyword>
<dbReference type="Proteomes" id="UP001186974">
    <property type="component" value="Unassembled WGS sequence"/>
</dbReference>
<protein>
    <submittedName>
        <fullName evidence="1">Uncharacterized protein</fullName>
    </submittedName>
</protein>
<sequence length="254" mass="26495">MDLPRVALPGTLLGPTSKYIPGPGTHIHASRIHASISGPVTTTMPSKPTKGAPPNPANPDRLPILSVSRPTTSTSASTLIPEVESVVLARITRLQQRQANAQIVAICPPSPAAAASTSSSSSSSGSITTPVNPSATSAPQIRIPTSLSAPLPCPTPFPALIRTQDIRATEKDKIKMLESFRPGDVVRAVVISLGDQGGYYLSTAGNELGVVLAWSSEDEAGGRELVPVSWREMGVVDERGGVEGREGRKVAKPF</sequence>
<reference evidence="1" key="1">
    <citation type="submission" date="2024-09" db="EMBL/GenBank/DDBJ databases">
        <title>Black Yeasts Isolated from many extreme environments.</title>
        <authorList>
            <person name="Coleine C."/>
            <person name="Stajich J.E."/>
            <person name="Selbmann L."/>
        </authorList>
    </citation>
    <scope>NUCLEOTIDE SEQUENCE</scope>
    <source>
        <strain evidence="1">CCFEE 5737</strain>
    </source>
</reference>
<name>A0ACC3DIE7_9PEZI</name>
<proteinExistence type="predicted"/>
<accession>A0ACC3DIE7</accession>
<evidence type="ECO:0000313" key="2">
    <source>
        <dbReference type="Proteomes" id="UP001186974"/>
    </source>
</evidence>